<comment type="caution">
    <text evidence="2">The sequence shown here is derived from an EMBL/GenBank/DDBJ whole genome shotgun (WGS) entry which is preliminary data.</text>
</comment>
<keyword evidence="1" id="KW-0472">Membrane</keyword>
<protein>
    <submittedName>
        <fullName evidence="2">Uncharacterized protein</fullName>
    </submittedName>
</protein>
<name>A0ABD5NM95_9EURY</name>
<keyword evidence="3" id="KW-1185">Reference proteome</keyword>
<dbReference type="Proteomes" id="UP001595846">
    <property type="component" value="Unassembled WGS sequence"/>
</dbReference>
<evidence type="ECO:0000313" key="3">
    <source>
        <dbReference type="Proteomes" id="UP001595846"/>
    </source>
</evidence>
<dbReference type="AlphaFoldDB" id="A0ABD5NM95"/>
<evidence type="ECO:0000256" key="1">
    <source>
        <dbReference type="SAM" id="Phobius"/>
    </source>
</evidence>
<reference evidence="2 3" key="1">
    <citation type="journal article" date="2019" name="Int. J. Syst. Evol. Microbiol.">
        <title>The Global Catalogue of Microorganisms (GCM) 10K type strain sequencing project: providing services to taxonomists for standard genome sequencing and annotation.</title>
        <authorList>
            <consortium name="The Broad Institute Genomics Platform"/>
            <consortium name="The Broad Institute Genome Sequencing Center for Infectious Disease"/>
            <person name="Wu L."/>
            <person name="Ma J."/>
        </authorList>
    </citation>
    <scope>NUCLEOTIDE SEQUENCE [LARGE SCALE GENOMIC DNA]</scope>
    <source>
        <strain evidence="2 3">IBRC-M 10256</strain>
    </source>
</reference>
<keyword evidence="1" id="KW-1133">Transmembrane helix</keyword>
<gene>
    <name evidence="2" type="ORF">ACFOUR_07630</name>
</gene>
<dbReference type="RefSeq" id="WP_256531410.1">
    <property type="nucleotide sequence ID" value="NZ_CP101824.1"/>
</dbReference>
<dbReference type="GeneID" id="73904148"/>
<sequence length="56" mass="6388">MTTRAHRALVFTLYQLTILFGILLMPFALLTRQVGVSVPIRRLIVRAESAYENTKP</sequence>
<organism evidence="2 3">
    <name type="scientific">Halovivax cerinus</name>
    <dbReference type="NCBI Taxonomy" id="1487865"/>
    <lineage>
        <taxon>Archaea</taxon>
        <taxon>Methanobacteriati</taxon>
        <taxon>Methanobacteriota</taxon>
        <taxon>Stenosarchaea group</taxon>
        <taxon>Halobacteria</taxon>
        <taxon>Halobacteriales</taxon>
        <taxon>Natrialbaceae</taxon>
        <taxon>Halovivax</taxon>
    </lineage>
</organism>
<evidence type="ECO:0000313" key="2">
    <source>
        <dbReference type="EMBL" id="MFC3958239.1"/>
    </source>
</evidence>
<accession>A0ABD5NM95</accession>
<keyword evidence="1" id="KW-0812">Transmembrane</keyword>
<dbReference type="EMBL" id="JBHSAQ010000003">
    <property type="protein sequence ID" value="MFC3958239.1"/>
    <property type="molecule type" value="Genomic_DNA"/>
</dbReference>
<feature type="transmembrane region" description="Helical" evidence="1">
    <location>
        <begin position="12"/>
        <end position="31"/>
    </location>
</feature>
<proteinExistence type="predicted"/>